<proteinExistence type="predicted"/>
<sequence>MNALLWTAALAVAAAPAISMAANQRKPGAPASSVSAGAGVGVGVNLEGVKDWARLSPFVDLMKSSRAWGLPDQPWVHKVRTDELGWPLQDAGVVVKVMDEDAGEPGSGRRSLDPGVYRLSFRGRAARVVPVTSPAVAVRNLAHDATTRMSTAEVVIGADASQLMLGFEGTDGGVRDVRLVPAGAAASQTFSSEFRAAIAPFGTLRLMDFLETNANPSRQWSERTTPLAATQGGERGAAYEYAVQMANELAKDIWINVPALADDAYVRSLAVLLHQTLAPGRVVYVEYSNELWNTQFSQTSWNREAAVAEAVAGDTTLTKGQRCTPEMFKTVSGECNPYWAGYFRVGKRTVRLAQIFSEVFGPDALNTRVRVVYATQFADRAIAEQVLKNIAKYRGRPAAFLYGVAGAPYFYLDEELARSDSLDVEAIHASMQQSLEREVLPVLASGVTQGDVFVKGLPYRGGDWSRPSLKALADFYGLRSLAYEGGPDLRQANVSLPAKFAANADARMGAKMERLLRQWYGCGNGMFVHFNLTSAYGRHGYWGLTNDARDLQTPKYRAVAAAARRPASDYRVCG</sequence>
<reference evidence="2 3" key="1">
    <citation type="journal article" date="2017" name="Int. J. Syst. Evol. Microbiol.">
        <title>Ramlibacter monticola sp. nov., isolated from forest soil.</title>
        <authorList>
            <person name="Chaudhary D.K."/>
            <person name="Kim J."/>
        </authorList>
    </citation>
    <scope>NUCLEOTIDE SEQUENCE [LARGE SCALE GENOMIC DNA]</scope>
    <source>
        <strain evidence="2 3">KACC 19175</strain>
    </source>
</reference>
<keyword evidence="1" id="KW-0732">Signal</keyword>
<organism evidence="2 3">
    <name type="scientific">Ramlibacter monticola</name>
    <dbReference type="NCBI Taxonomy" id="1926872"/>
    <lineage>
        <taxon>Bacteria</taxon>
        <taxon>Pseudomonadati</taxon>
        <taxon>Pseudomonadota</taxon>
        <taxon>Betaproteobacteria</taxon>
        <taxon>Burkholderiales</taxon>
        <taxon>Comamonadaceae</taxon>
        <taxon>Ramlibacter</taxon>
    </lineage>
</organism>
<dbReference type="AlphaFoldDB" id="A0A937CT96"/>
<evidence type="ECO:0008006" key="4">
    <source>
        <dbReference type="Google" id="ProtNLM"/>
    </source>
</evidence>
<evidence type="ECO:0000256" key="1">
    <source>
        <dbReference type="SAM" id="SignalP"/>
    </source>
</evidence>
<name>A0A937CT96_9BURK</name>
<dbReference type="Proteomes" id="UP000599109">
    <property type="component" value="Unassembled WGS sequence"/>
</dbReference>
<gene>
    <name evidence="2" type="ORF">JJ685_12795</name>
</gene>
<dbReference type="EMBL" id="JAEQNE010000002">
    <property type="protein sequence ID" value="MBL0392011.1"/>
    <property type="molecule type" value="Genomic_DNA"/>
</dbReference>
<dbReference type="RefSeq" id="WP_201674599.1">
    <property type="nucleotide sequence ID" value="NZ_JAEQNE010000002.1"/>
</dbReference>
<feature type="chain" id="PRO_5037612985" description="Cellulose-binding protein" evidence="1">
    <location>
        <begin position="22"/>
        <end position="574"/>
    </location>
</feature>
<evidence type="ECO:0000313" key="2">
    <source>
        <dbReference type="EMBL" id="MBL0392011.1"/>
    </source>
</evidence>
<keyword evidence="3" id="KW-1185">Reference proteome</keyword>
<evidence type="ECO:0000313" key="3">
    <source>
        <dbReference type="Proteomes" id="UP000599109"/>
    </source>
</evidence>
<accession>A0A937CT96</accession>
<feature type="signal peptide" evidence="1">
    <location>
        <begin position="1"/>
        <end position="21"/>
    </location>
</feature>
<comment type="caution">
    <text evidence="2">The sequence shown here is derived from an EMBL/GenBank/DDBJ whole genome shotgun (WGS) entry which is preliminary data.</text>
</comment>
<protein>
    <recommendedName>
        <fullName evidence="4">Cellulose-binding protein</fullName>
    </recommendedName>
</protein>